<evidence type="ECO:0000256" key="2">
    <source>
        <dbReference type="ARBA" id="ARBA00022692"/>
    </source>
</evidence>
<feature type="domain" description="Amino acid transporter transmembrane" evidence="7">
    <location>
        <begin position="33"/>
        <end position="403"/>
    </location>
</feature>
<dbReference type="Pfam" id="PF01490">
    <property type="entry name" value="Aa_trans"/>
    <property type="match status" value="1"/>
</dbReference>
<feature type="transmembrane region" description="Helical" evidence="6">
    <location>
        <begin position="28"/>
        <end position="46"/>
    </location>
</feature>
<evidence type="ECO:0000256" key="5">
    <source>
        <dbReference type="ARBA" id="ARBA00023136"/>
    </source>
</evidence>
<keyword evidence="4 6" id="KW-1133">Transmembrane helix</keyword>
<dbReference type="GO" id="GO:0031090">
    <property type="term" value="C:organelle membrane"/>
    <property type="evidence" value="ECO:0007669"/>
    <property type="project" value="UniProtKB-ARBA"/>
</dbReference>
<feature type="transmembrane region" description="Helical" evidence="6">
    <location>
        <begin position="441"/>
        <end position="463"/>
    </location>
</feature>
<keyword evidence="3" id="KW-0029">Amino-acid transport</keyword>
<feature type="transmembrane region" description="Helical" evidence="6">
    <location>
        <begin position="213"/>
        <end position="232"/>
    </location>
</feature>
<comment type="subcellular location">
    <subcellularLocation>
        <location evidence="1">Membrane</location>
        <topology evidence="1">Multi-pass membrane protein</topology>
    </subcellularLocation>
</comment>
<evidence type="ECO:0000256" key="4">
    <source>
        <dbReference type="ARBA" id="ARBA00022989"/>
    </source>
</evidence>
<name>A0ABD1ZB08_9MARC</name>
<feature type="transmembrane region" description="Helical" evidence="6">
    <location>
        <begin position="52"/>
        <end position="73"/>
    </location>
</feature>
<evidence type="ECO:0000259" key="7">
    <source>
        <dbReference type="Pfam" id="PF01490"/>
    </source>
</evidence>
<dbReference type="PANTHER" id="PTHR22950:SF702">
    <property type="entry name" value="AMINO ACID TRANSPORTER PROTEIN"/>
    <property type="match status" value="1"/>
</dbReference>
<feature type="transmembrane region" description="Helical" evidence="6">
    <location>
        <begin position="259"/>
        <end position="281"/>
    </location>
</feature>
<feature type="transmembrane region" description="Helical" evidence="6">
    <location>
        <begin position="293"/>
        <end position="313"/>
    </location>
</feature>
<dbReference type="PANTHER" id="PTHR22950">
    <property type="entry name" value="AMINO ACID TRANSPORTER"/>
    <property type="match status" value="1"/>
</dbReference>
<feature type="transmembrane region" description="Helical" evidence="6">
    <location>
        <begin position="368"/>
        <end position="391"/>
    </location>
</feature>
<evidence type="ECO:0000256" key="6">
    <source>
        <dbReference type="SAM" id="Phobius"/>
    </source>
</evidence>
<feature type="transmembrane region" description="Helical" evidence="6">
    <location>
        <begin position="110"/>
        <end position="136"/>
    </location>
</feature>
<evidence type="ECO:0000313" key="8">
    <source>
        <dbReference type="EMBL" id="KAL2644991.1"/>
    </source>
</evidence>
<protein>
    <recommendedName>
        <fullName evidence="7">Amino acid transporter transmembrane domain-containing protein</fullName>
    </recommendedName>
</protein>
<evidence type="ECO:0000313" key="9">
    <source>
        <dbReference type="Proteomes" id="UP001605036"/>
    </source>
</evidence>
<dbReference type="GO" id="GO:0006865">
    <property type="term" value="P:amino acid transport"/>
    <property type="evidence" value="ECO:0007669"/>
    <property type="project" value="UniProtKB-KW"/>
</dbReference>
<reference evidence="8 9" key="1">
    <citation type="submission" date="2024-09" db="EMBL/GenBank/DDBJ databases">
        <title>Chromosome-scale assembly of Riccia fluitans.</title>
        <authorList>
            <person name="Paukszto L."/>
            <person name="Sawicki J."/>
            <person name="Karawczyk K."/>
            <person name="Piernik-Szablinska J."/>
            <person name="Szczecinska M."/>
            <person name="Mazdziarz M."/>
        </authorList>
    </citation>
    <scope>NUCLEOTIDE SEQUENCE [LARGE SCALE GENOMIC DNA]</scope>
    <source>
        <strain evidence="8">Rf_01</strain>
        <tissue evidence="8">Aerial parts of the thallus</tissue>
    </source>
</reference>
<dbReference type="AlphaFoldDB" id="A0ABD1ZB08"/>
<feature type="transmembrane region" description="Helical" evidence="6">
    <location>
        <begin position="343"/>
        <end position="362"/>
    </location>
</feature>
<dbReference type="Proteomes" id="UP001605036">
    <property type="component" value="Unassembled WGS sequence"/>
</dbReference>
<comment type="caution">
    <text evidence="8">The sequence shown here is derived from an EMBL/GenBank/DDBJ whole genome shotgun (WGS) entry which is preliminary data.</text>
</comment>
<keyword evidence="2 6" id="KW-0812">Transmembrane</keyword>
<evidence type="ECO:0000256" key="1">
    <source>
        <dbReference type="ARBA" id="ARBA00004141"/>
    </source>
</evidence>
<dbReference type="EMBL" id="JBHFFA010000002">
    <property type="protein sequence ID" value="KAL2644991.1"/>
    <property type="molecule type" value="Genomic_DNA"/>
</dbReference>
<feature type="transmembrane region" description="Helical" evidence="6">
    <location>
        <begin position="148"/>
        <end position="166"/>
    </location>
</feature>
<proteinExistence type="predicted"/>
<feature type="transmembrane region" description="Helical" evidence="6">
    <location>
        <begin position="173"/>
        <end position="193"/>
    </location>
</feature>
<organism evidence="8 9">
    <name type="scientific">Riccia fluitans</name>
    <dbReference type="NCBI Taxonomy" id="41844"/>
    <lineage>
        <taxon>Eukaryota</taxon>
        <taxon>Viridiplantae</taxon>
        <taxon>Streptophyta</taxon>
        <taxon>Embryophyta</taxon>
        <taxon>Marchantiophyta</taxon>
        <taxon>Marchantiopsida</taxon>
        <taxon>Marchantiidae</taxon>
        <taxon>Marchantiales</taxon>
        <taxon>Ricciaceae</taxon>
        <taxon>Riccia</taxon>
    </lineage>
</organism>
<keyword evidence="9" id="KW-1185">Reference proteome</keyword>
<gene>
    <name evidence="8" type="ORF">R1flu_012578</name>
</gene>
<keyword evidence="5 6" id="KW-0472">Membrane</keyword>
<evidence type="ECO:0000256" key="3">
    <source>
        <dbReference type="ARBA" id="ARBA00022970"/>
    </source>
</evidence>
<dbReference type="InterPro" id="IPR013057">
    <property type="entry name" value="AA_transpt_TM"/>
</dbReference>
<keyword evidence="3" id="KW-0813">Transport</keyword>
<sequence length="465" mass="50114">METGGPMLVAEKRVSFFDVIKQRQDRRAVMAVVPALTLGIMGGAVLPVSWAFSVTGIICGLLIMVVVALANAYTCDLLLKQAYATQTYDYEGLCFKIGGRWWKLITEMSIVILLLGSIVGGTAQIGEVATIGLTAINSSLPEWLAGNSGRFLMTLGIIVIVAPLCMCKQFRQLEYAGLVGFVIVVWLTLAVVIKSSQDNLPAVRNKSFPLLGFSSIGNITQAVTIFGFAFYAQPIMMPFLLEVPDGLVGVKIVSYSTRIVILINAFVIYFLIGFFGAAVYGRDTQENILENEWLTGGVAQGVLNLSMAVYLCLATPAMEFPTRHTINGWLPDKFMKNYPYGRHLIITTSILTFGLGVALIFPSNSGNVLVVTGATGVCMVSYLIPIVNHFALYTNSSKIQKEAAEVIVTPGIEKTRARLSTYTGVPQGPGVGPKGKDFVKYLMIPSVVLAVGLFCSIAALSTLST</sequence>
<accession>A0ABD1ZB08</accession>